<gene>
    <name evidence="10" type="ORF">JKP88DRAFT_269824</name>
</gene>
<keyword evidence="10" id="KW-0032">Aminotransferase</keyword>
<dbReference type="Gene3D" id="3.40.50.720">
    <property type="entry name" value="NAD(P)-binding Rossmann-like Domain"/>
    <property type="match status" value="2"/>
</dbReference>
<dbReference type="GO" id="GO:0051287">
    <property type="term" value="F:NAD binding"/>
    <property type="evidence" value="ECO:0007669"/>
    <property type="project" value="UniProtKB-UniRule"/>
</dbReference>
<keyword evidence="4" id="KW-0663">Pyridoxal phosphate</keyword>
<dbReference type="InterPro" id="IPR015422">
    <property type="entry name" value="PyrdxlP-dep_Trfase_small"/>
</dbReference>
<keyword evidence="11" id="KW-1185">Reference proteome</keyword>
<dbReference type="PROSITE" id="PS00671">
    <property type="entry name" value="D_2_HYDROXYACID_DH_3"/>
    <property type="match status" value="1"/>
</dbReference>
<dbReference type="InterPro" id="IPR036291">
    <property type="entry name" value="NAD(P)-bd_dom_sf"/>
</dbReference>
<dbReference type="Pfam" id="PF01842">
    <property type="entry name" value="ACT"/>
    <property type="match status" value="1"/>
</dbReference>
<name>A0A835YXH9_9STRA</name>
<dbReference type="InterPro" id="IPR045865">
    <property type="entry name" value="ACT-like_dom_sf"/>
</dbReference>
<proteinExistence type="inferred from homology"/>
<comment type="cofactor">
    <cofactor evidence="1">
        <name>pyridoxal 5'-phosphate</name>
        <dbReference type="ChEBI" id="CHEBI:597326"/>
    </cofactor>
</comment>
<dbReference type="InterPro" id="IPR015424">
    <property type="entry name" value="PyrdxlP-dep_Trfase"/>
</dbReference>
<dbReference type="Proteomes" id="UP000664859">
    <property type="component" value="Unassembled WGS sequence"/>
</dbReference>
<comment type="similarity">
    <text evidence="3 8">Belongs to the D-isomer specific 2-hydroxyacid dehydrogenase family.</text>
</comment>
<comment type="caution">
    <text evidence="10">The sequence shown here is derived from an EMBL/GenBank/DDBJ whole genome shotgun (WGS) entry which is preliminary data.</text>
</comment>
<dbReference type="PANTHER" id="PTHR21152:SF40">
    <property type="entry name" value="ALANINE--GLYOXYLATE AMINOTRANSFERASE"/>
    <property type="match status" value="1"/>
</dbReference>
<keyword evidence="10" id="KW-0808">Transferase</keyword>
<dbReference type="InterPro" id="IPR002912">
    <property type="entry name" value="ACT_dom"/>
</dbReference>
<reference evidence="10" key="1">
    <citation type="submission" date="2021-02" db="EMBL/GenBank/DDBJ databases">
        <title>First Annotated Genome of the Yellow-green Alga Tribonema minus.</title>
        <authorList>
            <person name="Mahan K.M."/>
        </authorList>
    </citation>
    <scope>NUCLEOTIDE SEQUENCE</scope>
    <source>
        <strain evidence="10">UTEX B ZZ1240</strain>
    </source>
</reference>
<feature type="domain" description="ACT" evidence="9">
    <location>
        <begin position="484"/>
        <end position="556"/>
    </location>
</feature>
<evidence type="ECO:0000313" key="10">
    <source>
        <dbReference type="EMBL" id="KAG5182669.1"/>
    </source>
</evidence>
<dbReference type="Gene3D" id="3.90.1150.10">
    <property type="entry name" value="Aspartate Aminotransferase, domain 1"/>
    <property type="match status" value="1"/>
</dbReference>
<dbReference type="PANTHER" id="PTHR21152">
    <property type="entry name" value="AMINOTRANSFERASE CLASS V"/>
    <property type="match status" value="1"/>
</dbReference>
<evidence type="ECO:0000256" key="6">
    <source>
        <dbReference type="ARBA" id="ARBA00023027"/>
    </source>
</evidence>
<dbReference type="NCBIfam" id="NF002841">
    <property type="entry name" value="PRK03080.1-2"/>
    <property type="match status" value="1"/>
</dbReference>
<comment type="pathway">
    <text evidence="2 8">Amino-acid biosynthesis; L-serine biosynthesis; L-serine from 3-phospho-D-glycerate: step 1/3.</text>
</comment>
<dbReference type="SUPFAM" id="SSF51735">
    <property type="entry name" value="NAD(P)-binding Rossmann-fold domains"/>
    <property type="match status" value="1"/>
</dbReference>
<evidence type="ECO:0000256" key="2">
    <source>
        <dbReference type="ARBA" id="ARBA00005216"/>
    </source>
</evidence>
<dbReference type="EC" id="1.1.1.95" evidence="8"/>
<evidence type="ECO:0000256" key="1">
    <source>
        <dbReference type="ARBA" id="ARBA00001933"/>
    </source>
</evidence>
<dbReference type="InterPro" id="IPR006139">
    <property type="entry name" value="D-isomer_2_OHA_DH_cat_dom"/>
</dbReference>
<keyword evidence="5 8" id="KW-0560">Oxidoreductase</keyword>
<evidence type="ECO:0000256" key="7">
    <source>
        <dbReference type="ARBA" id="ARBA00048731"/>
    </source>
</evidence>
<dbReference type="CDD" id="cd12173">
    <property type="entry name" value="PGDH_4"/>
    <property type="match status" value="1"/>
</dbReference>
<evidence type="ECO:0000259" key="9">
    <source>
        <dbReference type="PROSITE" id="PS51671"/>
    </source>
</evidence>
<dbReference type="SUPFAM" id="SSF55021">
    <property type="entry name" value="ACT-like"/>
    <property type="match status" value="1"/>
</dbReference>
<dbReference type="InterPro" id="IPR029009">
    <property type="entry name" value="ASB_dom_sf"/>
</dbReference>
<dbReference type="Pfam" id="PF02826">
    <property type="entry name" value="2-Hacid_dh_C"/>
    <property type="match status" value="1"/>
</dbReference>
<sequence>MTRSAQLTRGIERRLVSSTRPALAKILIGDPTDAVCANVFVGRGHEVDKKPGLSKEELLQVIGEYDGLVVRSGVQVDKDVIEAGKNLRIVGRAGTGVDNIDVQAATSKGVLVMNTPGGNTASTAELAMTHILALARNIPSAVASMKAGRWDRKKYMGTELMGKTVGVIGLGRIGREVAAWCTNFGMTAIGYDPILTDAAARASGIEPVPLEEIFKRSDFITLHTPLTQETRNLISKANLAKCRKGVRIVNCARGPIVNPADLLEALESGQVAGASLDVYPSEPPPAELEPLIQHPHVICTPHLGASTTDAQVRVARDIASQMCDVLDGGEFVGVLNAPNMAFARKSKLSSYVKLGEKMGALQAQLLGNAKVRSMRITLHGKDLAVPEMTGPMSAAILKGALNHLLAQEVNYVNAVALGKELGLSIEVAFSQEDPSGYTNGLTVEFEIDGLLNGRRTVAGTCFGRELRVTSIDSLDIDFLPTGNMIFLNNPDTPGMLRQVSSALARGGVNIANFALGRVRQGGTAMSCISVDGPVPENILADLRAIPGVRNVIPVNIGEMEDPAFRIDDEEFQGVVYGTPMPADKPANPEFSSGPCKKRPGYSLQMLPTDCLGRSHRSKLGKARLKYAIEETKRLLGVPSDYLVGIVPASDTGAYEMAMWNMLGPRPIDACYWESFGKGWFTDAVTHLGLKEQTRAITVDGYGRLPDLSQTSPDHDIMFTWNGTTSGVKVPNGDWISSDRTGLTLNDATSAAFAMDIPWDKVDVTTYSWQKVLGGEGAHGVMILSPRAVERLETYVPENRPLPKIFRMTKKGKVDRSIFEGSTINTPSMLCVEDYIDALAWTDSSGGVPGLIKRSQANLSVIESFVAKNDWINFLAEDPATRSNTSVCLTLDLDAAQVKRVVAMLEKEGVAYDIGSYRDAPPGLRIWCGATVEKEDLEALMPWLEWAYTEVKSS</sequence>
<evidence type="ECO:0000256" key="8">
    <source>
        <dbReference type="RuleBase" id="RU363003"/>
    </source>
</evidence>
<dbReference type="SUPFAM" id="SSF143548">
    <property type="entry name" value="Serine metabolism enzymes domain"/>
    <property type="match status" value="1"/>
</dbReference>
<dbReference type="GO" id="GO:0006564">
    <property type="term" value="P:L-serine biosynthetic process"/>
    <property type="evidence" value="ECO:0007669"/>
    <property type="project" value="UniProtKB-KW"/>
</dbReference>
<evidence type="ECO:0000256" key="5">
    <source>
        <dbReference type="ARBA" id="ARBA00023002"/>
    </source>
</evidence>
<dbReference type="GO" id="GO:0004617">
    <property type="term" value="F:phosphoglycerate dehydrogenase activity"/>
    <property type="evidence" value="ECO:0007669"/>
    <property type="project" value="UniProtKB-EC"/>
</dbReference>
<evidence type="ECO:0000313" key="11">
    <source>
        <dbReference type="Proteomes" id="UP000664859"/>
    </source>
</evidence>
<dbReference type="CDD" id="cd04902">
    <property type="entry name" value="ACT_3PGDH-xct"/>
    <property type="match status" value="1"/>
</dbReference>
<keyword evidence="6 8" id="KW-0520">NAD</keyword>
<dbReference type="Gene3D" id="3.40.640.10">
    <property type="entry name" value="Type I PLP-dependent aspartate aminotransferase-like (Major domain)"/>
    <property type="match status" value="1"/>
</dbReference>
<dbReference type="EMBL" id="JAFCMP010000224">
    <property type="protein sequence ID" value="KAG5182669.1"/>
    <property type="molecule type" value="Genomic_DNA"/>
</dbReference>
<evidence type="ECO:0000256" key="4">
    <source>
        <dbReference type="ARBA" id="ARBA00022898"/>
    </source>
</evidence>
<dbReference type="PROSITE" id="PS51671">
    <property type="entry name" value="ACT"/>
    <property type="match status" value="1"/>
</dbReference>
<dbReference type="OrthoDB" id="298012at2759"/>
<dbReference type="Pfam" id="PF19304">
    <property type="entry name" value="PGDH_inter"/>
    <property type="match status" value="1"/>
</dbReference>
<dbReference type="UniPathway" id="UPA00135">
    <property type="reaction ID" value="UER00196"/>
</dbReference>
<dbReference type="InterPro" id="IPR029753">
    <property type="entry name" value="D-isomer_DH_CS"/>
</dbReference>
<keyword evidence="8" id="KW-0718">Serine biosynthesis</keyword>
<dbReference type="CDD" id="cd01494">
    <property type="entry name" value="AAT_I"/>
    <property type="match status" value="1"/>
</dbReference>
<dbReference type="InterPro" id="IPR006140">
    <property type="entry name" value="D-isomer_DH_NAD-bd"/>
</dbReference>
<dbReference type="Gene3D" id="3.30.1330.90">
    <property type="entry name" value="D-3-phosphoglycerate dehydrogenase, domain 3"/>
    <property type="match status" value="1"/>
</dbReference>
<accession>A0A835YXH9</accession>
<dbReference type="InterPro" id="IPR006236">
    <property type="entry name" value="PGDH"/>
</dbReference>
<dbReference type="NCBIfam" id="TIGR01327">
    <property type="entry name" value="PGDH"/>
    <property type="match status" value="1"/>
</dbReference>
<dbReference type="SUPFAM" id="SSF53383">
    <property type="entry name" value="PLP-dependent transferases"/>
    <property type="match status" value="1"/>
</dbReference>
<dbReference type="InterPro" id="IPR015421">
    <property type="entry name" value="PyrdxlP-dep_Trfase_major"/>
</dbReference>
<dbReference type="AlphaFoldDB" id="A0A835YXH9"/>
<dbReference type="InterPro" id="IPR006271">
    <property type="entry name" value="Pser_aminoTfrase_methanosarc"/>
</dbReference>
<keyword evidence="8" id="KW-0028">Amino-acid biosynthesis</keyword>
<organism evidence="10 11">
    <name type="scientific">Tribonema minus</name>
    <dbReference type="NCBI Taxonomy" id="303371"/>
    <lineage>
        <taxon>Eukaryota</taxon>
        <taxon>Sar</taxon>
        <taxon>Stramenopiles</taxon>
        <taxon>Ochrophyta</taxon>
        <taxon>PX clade</taxon>
        <taxon>Xanthophyceae</taxon>
        <taxon>Tribonematales</taxon>
        <taxon>Tribonemataceae</taxon>
        <taxon>Tribonema</taxon>
    </lineage>
</organism>
<dbReference type="SUPFAM" id="SSF52283">
    <property type="entry name" value="Formate/glycerate dehydrogenase catalytic domain-like"/>
    <property type="match status" value="1"/>
</dbReference>
<dbReference type="Pfam" id="PF00389">
    <property type="entry name" value="2-Hacid_dh"/>
    <property type="match status" value="1"/>
</dbReference>
<dbReference type="GO" id="GO:0004648">
    <property type="term" value="F:O-phospho-L-serine:2-oxoglutarate aminotransferase activity"/>
    <property type="evidence" value="ECO:0007669"/>
    <property type="project" value="InterPro"/>
</dbReference>
<dbReference type="FunFam" id="3.40.50.720:FF:000021">
    <property type="entry name" value="D-3-phosphoglycerate dehydrogenase"/>
    <property type="match status" value="1"/>
</dbReference>
<protein>
    <recommendedName>
        <fullName evidence="8">D-3-phosphoglycerate dehydrogenase</fullName>
        <ecNumber evidence="8">1.1.1.95</ecNumber>
    </recommendedName>
</protein>
<comment type="catalytic activity">
    <reaction evidence="7 8">
        <text>(2R)-3-phosphoglycerate + NAD(+) = 3-phosphooxypyruvate + NADH + H(+)</text>
        <dbReference type="Rhea" id="RHEA:12641"/>
        <dbReference type="ChEBI" id="CHEBI:15378"/>
        <dbReference type="ChEBI" id="CHEBI:18110"/>
        <dbReference type="ChEBI" id="CHEBI:57540"/>
        <dbReference type="ChEBI" id="CHEBI:57945"/>
        <dbReference type="ChEBI" id="CHEBI:58272"/>
        <dbReference type="EC" id="1.1.1.95"/>
    </reaction>
</comment>
<evidence type="ECO:0000256" key="3">
    <source>
        <dbReference type="ARBA" id="ARBA00005854"/>
    </source>
</evidence>
<dbReference type="Gene3D" id="3.30.70.260">
    <property type="match status" value="1"/>
</dbReference>
<dbReference type="NCBIfam" id="TIGR01365">
    <property type="entry name" value="serC_2"/>
    <property type="match status" value="1"/>
</dbReference>
<dbReference type="PROSITE" id="PS00670">
    <property type="entry name" value="D_2_HYDROXYACID_DH_2"/>
    <property type="match status" value="1"/>
</dbReference>
<dbReference type="InterPro" id="IPR045626">
    <property type="entry name" value="PGDH_ASB_dom"/>
</dbReference>